<gene>
    <name evidence="4" type="ORF">CNECB9_3430015</name>
</gene>
<organism evidence="4">
    <name type="scientific">Cupriavidus necator</name>
    <name type="common">Alcaligenes eutrophus</name>
    <name type="synonym">Ralstonia eutropha</name>
    <dbReference type="NCBI Taxonomy" id="106590"/>
    <lineage>
        <taxon>Bacteria</taxon>
        <taxon>Pseudomonadati</taxon>
        <taxon>Pseudomonadota</taxon>
        <taxon>Betaproteobacteria</taxon>
        <taxon>Burkholderiales</taxon>
        <taxon>Burkholderiaceae</taxon>
        <taxon>Cupriavidus</taxon>
    </lineage>
</organism>
<evidence type="ECO:0000256" key="2">
    <source>
        <dbReference type="PROSITE-ProRule" id="PRU00335"/>
    </source>
</evidence>
<sequence length="223" mass="25673">MTSRRNPNPVQTLQVAVPARPRKRPRQERSVLLVDALKKAGWEILEKEGRDALTLERLSVRAGVAVSSIYEYFPTMESLVVAIFDDFRAEARRRLVVELQALPPSTKLFDGIMLLLGIGIPMLYKWVQLDRELFVKSSRYDELVRLDLVKPEQYWTSLATDALMERFPDEVLVRDLAKTRFMAFHTILALPRAMALMHPEYLAEPDTQRLLARMLHALLTTVD</sequence>
<accession>A0A1K0IIA2</accession>
<name>A0A1K0IIA2_CUPNE</name>
<evidence type="ECO:0000313" key="4">
    <source>
        <dbReference type="EMBL" id="SCU76751.1"/>
    </source>
</evidence>
<feature type="DNA-binding region" description="H-T-H motif" evidence="2">
    <location>
        <begin position="54"/>
        <end position="73"/>
    </location>
</feature>
<protein>
    <submittedName>
        <fullName evidence="4">Transcriptional regulator</fullName>
    </submittedName>
</protein>
<evidence type="ECO:0000256" key="1">
    <source>
        <dbReference type="ARBA" id="ARBA00023125"/>
    </source>
</evidence>
<reference evidence="4" key="1">
    <citation type="submission" date="2016-09" db="EMBL/GenBank/DDBJ databases">
        <authorList>
            <person name="Capua I."/>
            <person name="De Benedictis P."/>
            <person name="Joannis T."/>
            <person name="Lombin L.H."/>
            <person name="Cattoli G."/>
        </authorList>
    </citation>
    <scope>NUCLEOTIDE SEQUENCE</scope>
    <source>
        <strain evidence="4">B9</strain>
    </source>
</reference>
<dbReference type="AlphaFoldDB" id="A0A1K0IIA2"/>
<dbReference type="PROSITE" id="PS50977">
    <property type="entry name" value="HTH_TETR_2"/>
    <property type="match status" value="1"/>
</dbReference>
<dbReference type="SUPFAM" id="SSF46689">
    <property type="entry name" value="Homeodomain-like"/>
    <property type="match status" value="1"/>
</dbReference>
<dbReference type="InterPro" id="IPR009057">
    <property type="entry name" value="Homeodomain-like_sf"/>
</dbReference>
<dbReference type="InterPro" id="IPR001647">
    <property type="entry name" value="HTH_TetR"/>
</dbReference>
<dbReference type="RefSeq" id="WP_340526473.1">
    <property type="nucleotide sequence ID" value="NZ_FMSH01000272.1"/>
</dbReference>
<feature type="domain" description="HTH tetR-type" evidence="3">
    <location>
        <begin position="31"/>
        <end position="91"/>
    </location>
</feature>
<dbReference type="Gene3D" id="1.10.357.10">
    <property type="entry name" value="Tetracycline Repressor, domain 2"/>
    <property type="match status" value="1"/>
</dbReference>
<proteinExistence type="predicted"/>
<evidence type="ECO:0000259" key="3">
    <source>
        <dbReference type="PROSITE" id="PS50977"/>
    </source>
</evidence>
<dbReference type="GO" id="GO:0003677">
    <property type="term" value="F:DNA binding"/>
    <property type="evidence" value="ECO:0007669"/>
    <property type="project" value="UniProtKB-UniRule"/>
</dbReference>
<keyword evidence="1 2" id="KW-0238">DNA-binding</keyword>
<dbReference type="Pfam" id="PF00440">
    <property type="entry name" value="TetR_N"/>
    <property type="match status" value="1"/>
</dbReference>
<dbReference type="EMBL" id="FMSH01000272">
    <property type="protein sequence ID" value="SCU76751.1"/>
    <property type="molecule type" value="Genomic_DNA"/>
</dbReference>